<dbReference type="InterPro" id="IPR012902">
    <property type="entry name" value="N_methyl_site"/>
</dbReference>
<gene>
    <name evidence="4" type="ORF">C176_14672</name>
</gene>
<dbReference type="RefSeq" id="WP_038186769.1">
    <property type="nucleotide sequence ID" value="NZ_ASQA01000034.1"/>
</dbReference>
<evidence type="ECO:0000313" key="4">
    <source>
        <dbReference type="EMBL" id="ETT82243.1"/>
    </source>
</evidence>
<dbReference type="Pfam" id="PF07963">
    <property type="entry name" value="N_methyl"/>
    <property type="match status" value="1"/>
</dbReference>
<organism evidence="4 5">
    <name type="scientific">Viridibacillus arenosi FSL R5-213</name>
    <dbReference type="NCBI Taxonomy" id="1227360"/>
    <lineage>
        <taxon>Bacteria</taxon>
        <taxon>Bacillati</taxon>
        <taxon>Bacillota</taxon>
        <taxon>Bacilli</taxon>
        <taxon>Bacillales</taxon>
        <taxon>Caryophanaceae</taxon>
        <taxon>Viridibacillus</taxon>
    </lineage>
</organism>
<keyword evidence="2" id="KW-0178">Competence</keyword>
<sequence length="156" mass="17494">MNNKEAGFTFVELLLVLTVTMIICSLSLVLGKAKLDERMANQFLYQLMLDIEQVQSESIGSGIISYLEFIDDGKKYRAYTLVDSEGGGNSPLNTRRYYLTRELPEGVTYSYNSPLRQIKIDSQGTFSSFGTLVFLTPTGNKSLIINIVKGRMKIVE</sequence>
<dbReference type="EMBL" id="ASQA01000034">
    <property type="protein sequence ID" value="ETT82243.1"/>
    <property type="molecule type" value="Genomic_DNA"/>
</dbReference>
<keyword evidence="5" id="KW-1185">Reference proteome</keyword>
<comment type="caution">
    <text evidence="4">The sequence shown here is derived from an EMBL/GenBank/DDBJ whole genome shotgun (WGS) entry which is preliminary data.</text>
</comment>
<reference evidence="4 5" key="1">
    <citation type="journal article" date="2014" name="BMC Genomics">
        <title>Genomic comparison of sporeforming bacilli isolated from milk.</title>
        <authorList>
            <person name="Moreno Switt A.I."/>
            <person name="Andrus A.D."/>
            <person name="Ranieri M.L."/>
            <person name="Orsi R.H."/>
            <person name="Ivy R."/>
            <person name="den Bakker H.C."/>
            <person name="Martin N.H."/>
            <person name="Wiedmann M."/>
            <person name="Boor K.J."/>
        </authorList>
    </citation>
    <scope>NUCLEOTIDE SEQUENCE [LARGE SCALE GENOMIC DNA]</scope>
    <source>
        <strain evidence="4 5">FSL R5-213</strain>
    </source>
</reference>
<dbReference type="GO" id="GO:0009986">
    <property type="term" value="C:cell surface"/>
    <property type="evidence" value="ECO:0007669"/>
    <property type="project" value="UniProtKB-SubCell"/>
</dbReference>
<proteinExistence type="predicted"/>
<dbReference type="Proteomes" id="UP000019062">
    <property type="component" value="Unassembled WGS sequence"/>
</dbReference>
<dbReference type="eggNOG" id="COG4970">
    <property type="taxonomic scope" value="Bacteria"/>
</dbReference>
<name>W4ENS1_9BACL</name>
<protein>
    <submittedName>
        <fullName evidence="4">ComG operon protein 4</fullName>
    </submittedName>
</protein>
<evidence type="ECO:0000313" key="5">
    <source>
        <dbReference type="Proteomes" id="UP000019062"/>
    </source>
</evidence>
<evidence type="ECO:0000256" key="2">
    <source>
        <dbReference type="ARBA" id="ARBA00023287"/>
    </source>
</evidence>
<keyword evidence="3" id="KW-0472">Membrane</keyword>
<dbReference type="AlphaFoldDB" id="W4ENS1"/>
<comment type="subcellular location">
    <subcellularLocation>
        <location evidence="1">Cell surface</location>
    </subcellularLocation>
</comment>
<evidence type="ECO:0000256" key="1">
    <source>
        <dbReference type="ARBA" id="ARBA00004241"/>
    </source>
</evidence>
<evidence type="ECO:0000256" key="3">
    <source>
        <dbReference type="SAM" id="Phobius"/>
    </source>
</evidence>
<keyword evidence="3" id="KW-0812">Transmembrane</keyword>
<dbReference type="GO" id="GO:0030420">
    <property type="term" value="P:establishment of competence for transformation"/>
    <property type="evidence" value="ECO:0007669"/>
    <property type="project" value="UniProtKB-KW"/>
</dbReference>
<keyword evidence="3" id="KW-1133">Transmembrane helix</keyword>
<feature type="transmembrane region" description="Helical" evidence="3">
    <location>
        <begin position="6"/>
        <end position="30"/>
    </location>
</feature>
<accession>W4ENS1</accession>